<protein>
    <recommendedName>
        <fullName evidence="4">Nucleolar protein 12</fullName>
    </recommendedName>
</protein>
<dbReference type="AlphaFoldDB" id="A0AAN6YX62"/>
<name>A0AAN6YX62_9PEZI</name>
<dbReference type="PANTHER" id="PTHR23236">
    <property type="entry name" value="EUKARYOTIC TRANSLATION INITIATION FACTOR 4B/4H"/>
    <property type="match status" value="1"/>
</dbReference>
<comment type="subcellular location">
    <subcellularLocation>
        <location evidence="2">Nucleus</location>
        <location evidence="2">Nucleolus</location>
    </subcellularLocation>
</comment>
<comment type="function">
    <text evidence="1">Involved in pre-25S rRNA processing.</text>
</comment>
<dbReference type="GO" id="GO:0005730">
    <property type="term" value="C:nucleolus"/>
    <property type="evidence" value="ECO:0007669"/>
    <property type="project" value="UniProtKB-SubCell"/>
</dbReference>
<feature type="compositionally biased region" description="Acidic residues" evidence="8">
    <location>
        <begin position="78"/>
        <end position="97"/>
    </location>
</feature>
<evidence type="ECO:0000313" key="11">
    <source>
        <dbReference type="Proteomes" id="UP001302812"/>
    </source>
</evidence>
<feature type="region of interest" description="Disordered" evidence="8">
    <location>
        <begin position="592"/>
        <end position="656"/>
    </location>
</feature>
<proteinExistence type="inferred from homology"/>
<feature type="domain" description="RRM" evidence="9">
    <location>
        <begin position="330"/>
        <end position="461"/>
    </location>
</feature>
<dbReference type="GeneID" id="89942595"/>
<dbReference type="RefSeq" id="XP_064673769.1">
    <property type="nucleotide sequence ID" value="XM_064818468.1"/>
</dbReference>
<keyword evidence="11" id="KW-1185">Reference proteome</keyword>
<evidence type="ECO:0000256" key="7">
    <source>
        <dbReference type="PROSITE-ProRule" id="PRU00176"/>
    </source>
</evidence>
<evidence type="ECO:0000256" key="6">
    <source>
        <dbReference type="ARBA" id="ARBA00023242"/>
    </source>
</evidence>
<feature type="compositionally biased region" description="Basic and acidic residues" evidence="8">
    <location>
        <begin position="546"/>
        <end position="571"/>
    </location>
</feature>
<dbReference type="EMBL" id="MU853333">
    <property type="protein sequence ID" value="KAK4116199.1"/>
    <property type="molecule type" value="Genomic_DNA"/>
</dbReference>
<evidence type="ECO:0000256" key="2">
    <source>
        <dbReference type="ARBA" id="ARBA00004604"/>
    </source>
</evidence>
<comment type="caution">
    <text evidence="10">The sequence shown here is derived from an EMBL/GenBank/DDBJ whole genome shotgun (WGS) entry which is preliminary data.</text>
</comment>
<evidence type="ECO:0000259" key="9">
    <source>
        <dbReference type="PROSITE" id="PS50102"/>
    </source>
</evidence>
<dbReference type="InterPro" id="IPR000504">
    <property type="entry name" value="RRM_dom"/>
</dbReference>
<accession>A0AAN6YX62</accession>
<feature type="compositionally biased region" description="Acidic residues" evidence="8">
    <location>
        <begin position="53"/>
        <end position="62"/>
    </location>
</feature>
<dbReference type="GO" id="GO:0000463">
    <property type="term" value="P:maturation of LSU-rRNA from tricistronic rRNA transcript (SSU-rRNA, 5.8S rRNA, LSU-rRNA)"/>
    <property type="evidence" value="ECO:0007669"/>
    <property type="project" value="TreeGrafter"/>
</dbReference>
<dbReference type="SUPFAM" id="SSF54928">
    <property type="entry name" value="RNA-binding domain, RBD"/>
    <property type="match status" value="1"/>
</dbReference>
<dbReference type="PANTHER" id="PTHR23236:SF25">
    <property type="entry name" value="RNA-BINDING PROTEIN 34"/>
    <property type="match status" value="1"/>
</dbReference>
<reference evidence="10" key="2">
    <citation type="submission" date="2023-05" db="EMBL/GenBank/DDBJ databases">
        <authorList>
            <consortium name="Lawrence Berkeley National Laboratory"/>
            <person name="Steindorff A."/>
            <person name="Hensen N."/>
            <person name="Bonometti L."/>
            <person name="Westerberg I."/>
            <person name="Brannstrom I.O."/>
            <person name="Guillou S."/>
            <person name="Cros-Aarteil S."/>
            <person name="Calhoun S."/>
            <person name="Haridas S."/>
            <person name="Kuo A."/>
            <person name="Mondo S."/>
            <person name="Pangilinan J."/>
            <person name="Riley R."/>
            <person name="Labutti K."/>
            <person name="Andreopoulos B."/>
            <person name="Lipzen A."/>
            <person name="Chen C."/>
            <person name="Yanf M."/>
            <person name="Daum C."/>
            <person name="Ng V."/>
            <person name="Clum A."/>
            <person name="Ohm R."/>
            <person name="Martin F."/>
            <person name="Silar P."/>
            <person name="Natvig D."/>
            <person name="Lalanne C."/>
            <person name="Gautier V."/>
            <person name="Ament-Velasquez S.L."/>
            <person name="Kruys A."/>
            <person name="Hutchinson M.I."/>
            <person name="Powell A.J."/>
            <person name="Barry K."/>
            <person name="Miller A.N."/>
            <person name="Grigoriev I.V."/>
            <person name="Debuchy R."/>
            <person name="Gladieux P."/>
            <person name="Thoren M.H."/>
            <person name="Johannesson H."/>
        </authorList>
    </citation>
    <scope>NUCLEOTIDE SEQUENCE</scope>
    <source>
        <strain evidence="10">CBS 508.74</strain>
    </source>
</reference>
<evidence type="ECO:0000256" key="8">
    <source>
        <dbReference type="SAM" id="MobiDB-lite"/>
    </source>
</evidence>
<evidence type="ECO:0000256" key="1">
    <source>
        <dbReference type="ARBA" id="ARBA00002475"/>
    </source>
</evidence>
<keyword evidence="5 7" id="KW-0694">RNA-binding</keyword>
<dbReference type="Gene3D" id="3.30.70.330">
    <property type="match status" value="2"/>
</dbReference>
<dbReference type="Pfam" id="PF00076">
    <property type="entry name" value="RRM_1"/>
    <property type="match status" value="1"/>
</dbReference>
<evidence type="ECO:0000313" key="10">
    <source>
        <dbReference type="EMBL" id="KAK4116199.1"/>
    </source>
</evidence>
<feature type="region of interest" description="Disordered" evidence="8">
    <location>
        <begin position="25"/>
        <end position="204"/>
    </location>
</feature>
<sequence>MAKDKSILPVSSKAIDPSLAALFSESAGAVKAPPKSRYSELLRPKPRAALRGEEEEGDEESSGDGSENFAEELGKDLSDDEENPSSTSEESEAEDASDGSSAENEVEAAEVLEASIYRGQSQDEGRKRKRKRRDGDEDLEANYLERLMNEEEPSVKRRREKAPVTEGEDGDAIQGNAKDAVESEADDSSADELPVHESLSADPVASELEKANRTVFLSNVSVEAITSRKAKKILLNHLKSVLDKKADPPQKVQSLRFRSTPFSTTALPKRAAYIKKSVLEATTKSTNAYVVYSTNAAARLAVAQLNGTVLLDRHLRVDSVAHPSPVDHRRCVFVGNLGFVDDETVLNVKVDEQGKQVTEKRKRTKTPMDVEEGLWRVFGEHAGKVESVRVVRDPNTRVGKGIAYVQFYVSYILPMSLSASKPSSTNNDIQDANDVESAILLNGKKFPPMLPRELRVSRCKAPHKTARAMEARKERTGPLTDRKDKKKNKAAGDGGKNASKNTVDDAGKYVPKLAAEAQTLAGRASKLLGRFGAEKLVGNAARGKPGRKERQARREMKTPHDEDGERDKDRPTTTTTTTTAIAAAIKAPEDFVFEGRRASARDGRPKDLKFKPRAKDKVHKKTKTKTKAKAKTAGRGAVRAAKWRATQKGAGGGGSK</sequence>
<keyword evidence="6" id="KW-0539">Nucleus</keyword>
<feature type="compositionally biased region" description="Basic and acidic residues" evidence="8">
    <location>
        <begin position="467"/>
        <end position="483"/>
    </location>
</feature>
<evidence type="ECO:0000256" key="4">
    <source>
        <dbReference type="ARBA" id="ARBA00015520"/>
    </source>
</evidence>
<reference evidence="10" key="1">
    <citation type="journal article" date="2023" name="Mol. Phylogenet. Evol.">
        <title>Genome-scale phylogeny and comparative genomics of the fungal order Sordariales.</title>
        <authorList>
            <person name="Hensen N."/>
            <person name="Bonometti L."/>
            <person name="Westerberg I."/>
            <person name="Brannstrom I.O."/>
            <person name="Guillou S."/>
            <person name="Cros-Aarteil S."/>
            <person name="Calhoun S."/>
            <person name="Haridas S."/>
            <person name="Kuo A."/>
            <person name="Mondo S."/>
            <person name="Pangilinan J."/>
            <person name="Riley R."/>
            <person name="LaButti K."/>
            <person name="Andreopoulos B."/>
            <person name="Lipzen A."/>
            <person name="Chen C."/>
            <person name="Yan M."/>
            <person name="Daum C."/>
            <person name="Ng V."/>
            <person name="Clum A."/>
            <person name="Steindorff A."/>
            <person name="Ohm R.A."/>
            <person name="Martin F."/>
            <person name="Silar P."/>
            <person name="Natvig D.O."/>
            <person name="Lalanne C."/>
            <person name="Gautier V."/>
            <person name="Ament-Velasquez S.L."/>
            <person name="Kruys A."/>
            <person name="Hutchinson M.I."/>
            <person name="Powell A.J."/>
            <person name="Barry K."/>
            <person name="Miller A.N."/>
            <person name="Grigoriev I.V."/>
            <person name="Debuchy R."/>
            <person name="Gladieux P."/>
            <person name="Hiltunen Thoren M."/>
            <person name="Johannesson H."/>
        </authorList>
    </citation>
    <scope>NUCLEOTIDE SEQUENCE</scope>
    <source>
        <strain evidence="10">CBS 508.74</strain>
    </source>
</reference>
<feature type="compositionally biased region" description="Basic residues" evidence="8">
    <location>
        <begin position="616"/>
        <end position="632"/>
    </location>
</feature>
<evidence type="ECO:0000256" key="5">
    <source>
        <dbReference type="ARBA" id="ARBA00022884"/>
    </source>
</evidence>
<dbReference type="InterPro" id="IPR012677">
    <property type="entry name" value="Nucleotide-bd_a/b_plait_sf"/>
</dbReference>
<dbReference type="Proteomes" id="UP001302812">
    <property type="component" value="Unassembled WGS sequence"/>
</dbReference>
<dbReference type="InterPro" id="IPR035979">
    <property type="entry name" value="RBD_domain_sf"/>
</dbReference>
<organism evidence="10 11">
    <name type="scientific">Canariomyces notabilis</name>
    <dbReference type="NCBI Taxonomy" id="2074819"/>
    <lineage>
        <taxon>Eukaryota</taxon>
        <taxon>Fungi</taxon>
        <taxon>Dikarya</taxon>
        <taxon>Ascomycota</taxon>
        <taxon>Pezizomycotina</taxon>
        <taxon>Sordariomycetes</taxon>
        <taxon>Sordariomycetidae</taxon>
        <taxon>Sordariales</taxon>
        <taxon>Chaetomiaceae</taxon>
        <taxon>Canariomyces</taxon>
    </lineage>
</organism>
<feature type="compositionally biased region" description="Basic and acidic residues" evidence="8">
    <location>
        <begin position="592"/>
        <end position="615"/>
    </location>
</feature>
<dbReference type="PROSITE" id="PS50102">
    <property type="entry name" value="RRM"/>
    <property type="match status" value="1"/>
</dbReference>
<feature type="region of interest" description="Disordered" evidence="8">
    <location>
        <begin position="459"/>
        <end position="504"/>
    </location>
</feature>
<gene>
    <name evidence="10" type="ORF">N656DRAFT_826092</name>
</gene>
<dbReference type="GO" id="GO:0019843">
    <property type="term" value="F:rRNA binding"/>
    <property type="evidence" value="ECO:0007669"/>
    <property type="project" value="TreeGrafter"/>
</dbReference>
<evidence type="ECO:0000256" key="3">
    <source>
        <dbReference type="ARBA" id="ARBA00007077"/>
    </source>
</evidence>
<feature type="region of interest" description="Disordered" evidence="8">
    <location>
        <begin position="538"/>
        <end position="576"/>
    </location>
</feature>
<comment type="similarity">
    <text evidence="3">Belongs to the RRM RBM34 family.</text>
</comment>